<accession>A0A0J6EZT5</accession>
<reference evidence="3" key="3">
    <citation type="journal article" date="2010" name="Genome Res.">
        <title>Population genomic sequencing of Coccidioides fungi reveals recent hybridization and transposon control.</title>
        <authorList>
            <person name="Neafsey D.E."/>
            <person name="Barker B.M."/>
            <person name="Sharpton T.J."/>
            <person name="Stajich J.E."/>
            <person name="Park D.J."/>
            <person name="Whiston E."/>
            <person name="Hung C.-Y."/>
            <person name="McMahan C."/>
            <person name="White J."/>
            <person name="Sykes S."/>
            <person name="Heiman D."/>
            <person name="Young S."/>
            <person name="Zeng Q."/>
            <person name="Abouelleil A."/>
            <person name="Aftuck L."/>
            <person name="Bessette D."/>
            <person name="Brown A."/>
            <person name="FitzGerald M."/>
            <person name="Lui A."/>
            <person name="Macdonald J.P."/>
            <person name="Priest M."/>
            <person name="Orbach M.J."/>
            <person name="Galgiani J.N."/>
            <person name="Kirkland T.N."/>
            <person name="Cole G.T."/>
            <person name="Birren B.W."/>
            <person name="Henn M.R."/>
            <person name="Taylor J.W."/>
            <person name="Rounsley S.D."/>
        </authorList>
    </citation>
    <scope>NUCLEOTIDE SEQUENCE [LARGE SCALE GENOMIC DNA]</scope>
    <source>
        <strain evidence="3">RMSCC 3488</strain>
    </source>
</reference>
<proteinExistence type="predicted"/>
<feature type="region of interest" description="Disordered" evidence="1">
    <location>
        <begin position="196"/>
        <end position="220"/>
    </location>
</feature>
<evidence type="ECO:0000256" key="1">
    <source>
        <dbReference type="SAM" id="MobiDB-lite"/>
    </source>
</evidence>
<protein>
    <submittedName>
        <fullName evidence="2">Uncharacterized protein</fullName>
    </submittedName>
</protein>
<sequence>MPMHPEGNGSSLSFESRGDICALHLGFEDCIFGVLPTRRDMNFQYQVRKNSYWALCFLGKPRRSSSRPGPRFGDMHRGDRACEQSIWPVPGFLLVISWGSVKPLSNLAGIQNTVLVHIGIGKIKERDIAPSNIPRKIDNSIQVASNLRSNNPPYSLGLPMHQQGMRNLGGLTFSPPPDEQGSPGIRCGPFSLPAYASVPGRNQAPTPHQPLAHGTLHRHD</sequence>
<dbReference type="Proteomes" id="UP000054567">
    <property type="component" value="Unassembled WGS sequence"/>
</dbReference>
<dbReference type="AlphaFoldDB" id="A0A0J6EZT5"/>
<evidence type="ECO:0000313" key="2">
    <source>
        <dbReference type="EMBL" id="KMM66101.1"/>
    </source>
</evidence>
<dbReference type="VEuPathDB" id="FungiDB:CPAG_02441"/>
<reference evidence="3" key="2">
    <citation type="journal article" date="2009" name="Genome Res.">
        <title>Comparative genomic analyses of the human fungal pathogens Coccidioides and their relatives.</title>
        <authorList>
            <person name="Sharpton T.J."/>
            <person name="Stajich J.E."/>
            <person name="Rounsley S.D."/>
            <person name="Gardner M.J."/>
            <person name="Wortman J.R."/>
            <person name="Jordar V.S."/>
            <person name="Maiti R."/>
            <person name="Kodira C.D."/>
            <person name="Neafsey D.E."/>
            <person name="Zeng Q."/>
            <person name="Hung C.-Y."/>
            <person name="McMahan C."/>
            <person name="Muszewska A."/>
            <person name="Grynberg M."/>
            <person name="Mandel M.A."/>
            <person name="Kellner E.M."/>
            <person name="Barker B.M."/>
            <person name="Galgiani J.N."/>
            <person name="Orbach M.J."/>
            <person name="Kirkland T.N."/>
            <person name="Cole G.T."/>
            <person name="Henn M.R."/>
            <person name="Birren B.W."/>
            <person name="Taylor J.W."/>
        </authorList>
    </citation>
    <scope>NUCLEOTIDE SEQUENCE [LARGE SCALE GENOMIC DNA]</scope>
    <source>
        <strain evidence="3">RMSCC 3488</strain>
    </source>
</reference>
<evidence type="ECO:0000313" key="3">
    <source>
        <dbReference type="Proteomes" id="UP000054567"/>
    </source>
</evidence>
<reference evidence="2 3" key="1">
    <citation type="submission" date="2007-06" db="EMBL/GenBank/DDBJ databases">
        <title>The Genome Sequence of Coccidioides posadasii RMSCC_3488.</title>
        <authorList>
            <consortium name="Coccidioides Genome Resources Consortium"/>
            <consortium name="The Broad Institute Genome Sequencing Platform"/>
            <person name="Henn M.R."/>
            <person name="Sykes S."/>
            <person name="Young S."/>
            <person name="Jaffe D."/>
            <person name="Berlin A."/>
            <person name="Alvarez P."/>
            <person name="Butler J."/>
            <person name="Gnerre S."/>
            <person name="Grabherr M."/>
            <person name="Mauceli E."/>
            <person name="Brockman W."/>
            <person name="Kodira C."/>
            <person name="Alvarado L."/>
            <person name="Zeng Q."/>
            <person name="Crawford M."/>
            <person name="Antoine C."/>
            <person name="Devon K."/>
            <person name="Galgiani J."/>
            <person name="Orsborn K."/>
            <person name="Lewis M.L."/>
            <person name="Nusbaum C."/>
            <person name="Galagan J."/>
            <person name="Birren B."/>
        </authorList>
    </citation>
    <scope>NUCLEOTIDE SEQUENCE [LARGE SCALE GENOMIC DNA]</scope>
    <source>
        <strain evidence="2 3">RMSCC 3488</strain>
    </source>
</reference>
<dbReference type="EMBL" id="DS268109">
    <property type="protein sequence ID" value="KMM66101.1"/>
    <property type="molecule type" value="Genomic_DNA"/>
</dbReference>
<name>A0A0J6EZT5_COCPO</name>
<gene>
    <name evidence="2" type="ORF">CPAG_02441</name>
</gene>
<organism evidence="2 3">
    <name type="scientific">Coccidioides posadasii RMSCC 3488</name>
    <dbReference type="NCBI Taxonomy" id="454284"/>
    <lineage>
        <taxon>Eukaryota</taxon>
        <taxon>Fungi</taxon>
        <taxon>Dikarya</taxon>
        <taxon>Ascomycota</taxon>
        <taxon>Pezizomycotina</taxon>
        <taxon>Eurotiomycetes</taxon>
        <taxon>Eurotiomycetidae</taxon>
        <taxon>Onygenales</taxon>
        <taxon>Onygenaceae</taxon>
        <taxon>Coccidioides</taxon>
    </lineage>
</organism>